<dbReference type="Proteomes" id="UP001596037">
    <property type="component" value="Unassembled WGS sequence"/>
</dbReference>
<reference evidence="4" key="1">
    <citation type="journal article" date="2019" name="Int. J. Syst. Evol. Microbiol.">
        <title>The Global Catalogue of Microorganisms (GCM) 10K type strain sequencing project: providing services to taxonomists for standard genome sequencing and annotation.</title>
        <authorList>
            <consortium name="The Broad Institute Genomics Platform"/>
            <consortium name="The Broad Institute Genome Sequencing Center for Infectious Disease"/>
            <person name="Wu L."/>
            <person name="Ma J."/>
        </authorList>
    </citation>
    <scope>NUCLEOTIDE SEQUENCE [LARGE SCALE GENOMIC DNA]</scope>
    <source>
        <strain evidence="4">CCUG 57401</strain>
    </source>
</reference>
<organism evidence="3 4">
    <name type="scientific">Caenimonas terrae</name>
    <dbReference type="NCBI Taxonomy" id="696074"/>
    <lineage>
        <taxon>Bacteria</taxon>
        <taxon>Pseudomonadati</taxon>
        <taxon>Pseudomonadota</taxon>
        <taxon>Betaproteobacteria</taxon>
        <taxon>Burkholderiales</taxon>
        <taxon>Comamonadaceae</taxon>
        <taxon>Caenimonas</taxon>
    </lineage>
</organism>
<evidence type="ECO:0000256" key="1">
    <source>
        <dbReference type="PIRNR" id="PIRNR006386"/>
    </source>
</evidence>
<dbReference type="InterPro" id="IPR001853">
    <property type="entry name" value="DSBA-like_thioredoxin_dom"/>
</dbReference>
<dbReference type="SUPFAM" id="SSF52833">
    <property type="entry name" value="Thioredoxin-like"/>
    <property type="match status" value="1"/>
</dbReference>
<dbReference type="PANTHER" id="PTHR42943">
    <property type="entry name" value="GLUTATHIONE S-TRANSFERASE KAPPA"/>
    <property type="match status" value="1"/>
</dbReference>
<evidence type="ECO:0000313" key="3">
    <source>
        <dbReference type="EMBL" id="MFC5500541.1"/>
    </source>
</evidence>
<evidence type="ECO:0000259" key="2">
    <source>
        <dbReference type="Pfam" id="PF01323"/>
    </source>
</evidence>
<dbReference type="EC" id="5.99.1.4" evidence="1"/>
<dbReference type="GO" id="GO:0016853">
    <property type="term" value="F:isomerase activity"/>
    <property type="evidence" value="ECO:0007669"/>
    <property type="project" value="UniProtKB-KW"/>
</dbReference>
<gene>
    <name evidence="3" type="ORF">ACFPOE_23565</name>
</gene>
<dbReference type="RefSeq" id="WP_376852787.1">
    <property type="nucleotide sequence ID" value="NZ_JBHSMF010000015.1"/>
</dbReference>
<dbReference type="EMBL" id="JBHSMF010000015">
    <property type="protein sequence ID" value="MFC5500541.1"/>
    <property type="molecule type" value="Genomic_DNA"/>
</dbReference>
<dbReference type="InterPro" id="IPR036249">
    <property type="entry name" value="Thioredoxin-like_sf"/>
</dbReference>
<dbReference type="InterPro" id="IPR014440">
    <property type="entry name" value="HCCAis_GSTk"/>
</dbReference>
<protein>
    <recommendedName>
        <fullName evidence="1">2-hydroxychromene-2-carboxylate isomerase</fullName>
        <ecNumber evidence="1">5.99.1.4</ecNumber>
    </recommendedName>
</protein>
<sequence>MTTTVEFFFDVGSPAAYLAWTQLPVLRGECAAGIELKPMLLGGVFQATGNQSPMMVPAKGSYMQQDLALHAQHYGVPFQHNPHFPINTLTLMRGATALQLRQPERFADYVDAVFRAIWVDAKDMNDPQVVAAVLGQAGFDAAALLAQAADPAVKERLKQLTQEAVARGVFGAPTFFVGDRMFWGQDRLDFVKQALKAPI</sequence>
<evidence type="ECO:0000313" key="4">
    <source>
        <dbReference type="Proteomes" id="UP001596037"/>
    </source>
</evidence>
<dbReference type="InterPro" id="IPR051924">
    <property type="entry name" value="GST_Kappa/NadH"/>
</dbReference>
<proteinExistence type="inferred from homology"/>
<keyword evidence="1 3" id="KW-0413">Isomerase</keyword>
<dbReference type="PANTHER" id="PTHR42943:SF2">
    <property type="entry name" value="GLUTATHIONE S-TRANSFERASE KAPPA 1"/>
    <property type="match status" value="1"/>
</dbReference>
<comment type="catalytic activity">
    <reaction evidence="1">
        <text>2-hydroxychromene-2-carboxylate = (3E)-4-(2-hydroxyphenyl)-2-oxobut-3-enoate</text>
        <dbReference type="Rhea" id="RHEA:27401"/>
        <dbReference type="ChEBI" id="CHEBI:59350"/>
        <dbReference type="ChEBI" id="CHEBI:59353"/>
        <dbReference type="EC" id="5.99.1.4"/>
    </reaction>
</comment>
<dbReference type="Pfam" id="PF01323">
    <property type="entry name" value="DSBA"/>
    <property type="match status" value="1"/>
</dbReference>
<dbReference type="InterPro" id="IPR044087">
    <property type="entry name" value="NahD-like"/>
</dbReference>
<keyword evidence="4" id="KW-1185">Reference proteome</keyword>
<comment type="similarity">
    <text evidence="1">Belongs to the GST superfamily. NadH family.</text>
</comment>
<feature type="domain" description="DSBA-like thioredoxin" evidence="2">
    <location>
        <begin position="4"/>
        <end position="196"/>
    </location>
</feature>
<dbReference type="Gene3D" id="3.40.30.10">
    <property type="entry name" value="Glutaredoxin"/>
    <property type="match status" value="1"/>
</dbReference>
<comment type="caution">
    <text evidence="3">The sequence shown here is derived from an EMBL/GenBank/DDBJ whole genome shotgun (WGS) entry which is preliminary data.</text>
</comment>
<dbReference type="PIRSF" id="PIRSF006386">
    <property type="entry name" value="HCCAis_GSTk"/>
    <property type="match status" value="1"/>
</dbReference>
<dbReference type="CDD" id="cd03022">
    <property type="entry name" value="DsbA_HCCA_Iso"/>
    <property type="match status" value="1"/>
</dbReference>
<accession>A0ABW0NJH4</accession>
<name>A0ABW0NJH4_9BURK</name>